<proteinExistence type="predicted"/>
<dbReference type="AlphaFoldDB" id="A0A8G1VKR9"/>
<organism evidence="1 2">
    <name type="scientific">Aspergillus piperis CBS 112811</name>
    <dbReference type="NCBI Taxonomy" id="1448313"/>
    <lineage>
        <taxon>Eukaryota</taxon>
        <taxon>Fungi</taxon>
        <taxon>Dikarya</taxon>
        <taxon>Ascomycota</taxon>
        <taxon>Pezizomycotina</taxon>
        <taxon>Eurotiomycetes</taxon>
        <taxon>Eurotiomycetidae</taxon>
        <taxon>Eurotiales</taxon>
        <taxon>Aspergillaceae</taxon>
        <taxon>Aspergillus</taxon>
        <taxon>Aspergillus subgen. Circumdati</taxon>
    </lineage>
</organism>
<dbReference type="Proteomes" id="UP000249526">
    <property type="component" value="Unassembled WGS sequence"/>
</dbReference>
<gene>
    <name evidence="1" type="ORF">BO85DRAFT_42038</name>
</gene>
<name>A0A8G1VKR9_9EURO</name>
<sequence>MMDCGSEGSTSSIYIWGRLLAVGCGMYMAEIRIIWCPTNYLHYSWHYFAICNGGYIVCRHLGYYSILW</sequence>
<protein>
    <submittedName>
        <fullName evidence="1">Uncharacterized protein</fullName>
    </submittedName>
</protein>
<evidence type="ECO:0000313" key="1">
    <source>
        <dbReference type="EMBL" id="RAH56826.1"/>
    </source>
</evidence>
<dbReference type="EMBL" id="KZ825064">
    <property type="protein sequence ID" value="RAH56826.1"/>
    <property type="molecule type" value="Genomic_DNA"/>
</dbReference>
<dbReference type="GeneID" id="37161294"/>
<dbReference type="RefSeq" id="XP_025514748.1">
    <property type="nucleotide sequence ID" value="XM_025657892.1"/>
</dbReference>
<reference evidence="1 2" key="1">
    <citation type="submission" date="2018-02" db="EMBL/GenBank/DDBJ databases">
        <title>The genomes of Aspergillus section Nigri reveals drivers in fungal speciation.</title>
        <authorList>
            <consortium name="DOE Joint Genome Institute"/>
            <person name="Vesth T.C."/>
            <person name="Nybo J."/>
            <person name="Theobald S."/>
            <person name="Brandl J."/>
            <person name="Frisvad J.C."/>
            <person name="Nielsen K.F."/>
            <person name="Lyhne E.K."/>
            <person name="Kogle M.E."/>
            <person name="Kuo A."/>
            <person name="Riley R."/>
            <person name="Clum A."/>
            <person name="Nolan M."/>
            <person name="Lipzen A."/>
            <person name="Salamov A."/>
            <person name="Henrissat B."/>
            <person name="Wiebenga A."/>
            <person name="De vries R.P."/>
            <person name="Grigoriev I.V."/>
            <person name="Mortensen U.H."/>
            <person name="Andersen M.R."/>
            <person name="Baker S.E."/>
        </authorList>
    </citation>
    <scope>NUCLEOTIDE SEQUENCE [LARGE SCALE GENOMIC DNA]</scope>
    <source>
        <strain evidence="1 2">CBS 112811</strain>
    </source>
</reference>
<evidence type="ECO:0000313" key="2">
    <source>
        <dbReference type="Proteomes" id="UP000249526"/>
    </source>
</evidence>
<accession>A0A8G1VKR9</accession>
<keyword evidence="2" id="KW-1185">Reference proteome</keyword>